<name>A0A235BP14_UNCW3</name>
<evidence type="ECO:0000313" key="16">
    <source>
        <dbReference type="Proteomes" id="UP000215215"/>
    </source>
</evidence>
<dbReference type="AlphaFoldDB" id="A0A235BP14"/>
<evidence type="ECO:0000256" key="11">
    <source>
        <dbReference type="ARBA" id="ARBA00051661"/>
    </source>
</evidence>
<dbReference type="InterPro" id="IPR020612">
    <property type="entry name" value="Methylthiotransferase_CS"/>
</dbReference>
<dbReference type="InterPro" id="IPR023404">
    <property type="entry name" value="rSAM_horseshoe"/>
</dbReference>
<dbReference type="InterPro" id="IPR007197">
    <property type="entry name" value="rSAM"/>
</dbReference>
<keyword evidence="6" id="KW-0949">S-adenosyl-L-methionine</keyword>
<dbReference type="InterPro" id="IPR038135">
    <property type="entry name" value="Methylthiotransferase_N_sf"/>
</dbReference>
<dbReference type="GO" id="GO:0046872">
    <property type="term" value="F:metal ion binding"/>
    <property type="evidence" value="ECO:0007669"/>
    <property type="project" value="UniProtKB-KW"/>
</dbReference>
<evidence type="ECO:0000256" key="4">
    <source>
        <dbReference type="ARBA" id="ARBA00022485"/>
    </source>
</evidence>
<sequence>MGSVNLITVGCRQNQYDTERIREDFESSGWRVVRREENPDCIIVNACSVTNSAESQSRNLLNRLRRENPTARIIMTGCYARNDPHIDQKIEIIPDRDGIDKQFSLKRSECITKFSNHTKAFVLIQSGCDRFCSYCIVPYLRGKPASRPGEEIEKEIRSLVNNGYRAFIVTGTNIGKYNYNGVDLASLLRSILRIDGVELLGISSIEPETLVPSLIELICGEDRFYRWLHLSLQSGCNKILKLMGREYTTDDERKIINVLRERIKNVSIGTDVICGFPGEGEGEFEETRNLLVELSLSYFHVFRFSPRKGTKAYNMKDKPRDGIVKDRSKILLRLGREKFYRFRKEFTGREMKVLVENRKRDGWLVGVTNNYIKVLFKGRDSLMGKFATVKIEKVEPERTLGVRVEGQSGGN</sequence>
<dbReference type="EC" id="2.8.4.5" evidence="3"/>
<dbReference type="InterPro" id="IPR058240">
    <property type="entry name" value="rSAM_sf"/>
</dbReference>
<evidence type="ECO:0000256" key="5">
    <source>
        <dbReference type="ARBA" id="ARBA00022679"/>
    </source>
</evidence>
<dbReference type="NCBIfam" id="TIGR00089">
    <property type="entry name" value="MiaB/RimO family radical SAM methylthiotransferase"/>
    <property type="match status" value="1"/>
</dbReference>
<dbReference type="EMBL" id="NOZQ01000196">
    <property type="protein sequence ID" value="OYD14253.1"/>
    <property type="molecule type" value="Genomic_DNA"/>
</dbReference>
<dbReference type="InterPro" id="IPR013848">
    <property type="entry name" value="Methylthiotransferase_N"/>
</dbReference>
<evidence type="ECO:0000256" key="10">
    <source>
        <dbReference type="ARBA" id="ARBA00031213"/>
    </source>
</evidence>
<dbReference type="Pfam" id="PF04055">
    <property type="entry name" value="Radical_SAM"/>
    <property type="match status" value="1"/>
</dbReference>
<dbReference type="CDD" id="cd01335">
    <property type="entry name" value="Radical_SAM"/>
    <property type="match status" value="1"/>
</dbReference>
<dbReference type="Pfam" id="PF01938">
    <property type="entry name" value="TRAM"/>
    <property type="match status" value="1"/>
</dbReference>
<keyword evidence="7" id="KW-0479">Metal-binding</keyword>
<feature type="domain" description="MTTase N-terminal" evidence="13">
    <location>
        <begin position="2"/>
        <end position="116"/>
    </location>
</feature>
<organism evidence="15 16">
    <name type="scientific">candidate division WOR-3 bacterium JGI_Cruoil_03_44_89</name>
    <dbReference type="NCBI Taxonomy" id="1973748"/>
    <lineage>
        <taxon>Bacteria</taxon>
        <taxon>Bacteria division WOR-3</taxon>
    </lineage>
</organism>
<keyword evidence="4" id="KW-0004">4Fe-4S</keyword>
<dbReference type="PROSITE" id="PS50926">
    <property type="entry name" value="TRAM"/>
    <property type="match status" value="1"/>
</dbReference>
<evidence type="ECO:0000256" key="3">
    <source>
        <dbReference type="ARBA" id="ARBA00013273"/>
    </source>
</evidence>
<protein>
    <recommendedName>
        <fullName evidence="3">tRNA (N(6)-L-threonylcarbamoyladenosine(37)-C(2))-methylthiotransferase</fullName>
        <ecNumber evidence="3">2.8.4.5</ecNumber>
    </recommendedName>
    <alternativeName>
        <fullName evidence="10">tRNA-t(6)A37 methylthiotransferase</fullName>
    </alternativeName>
</protein>
<dbReference type="PANTHER" id="PTHR11918:SF45">
    <property type="entry name" value="THREONYLCARBAMOYLADENOSINE TRNA METHYLTHIOTRANSFERASE"/>
    <property type="match status" value="1"/>
</dbReference>
<comment type="catalytic activity">
    <reaction evidence="11">
        <text>N(6)-L-threonylcarbamoyladenosine(37) in tRNA + (sulfur carrier)-SH + AH2 + 2 S-adenosyl-L-methionine = 2-methylsulfanyl-N(6)-L-threonylcarbamoyladenosine(37) in tRNA + (sulfur carrier)-H + 5'-deoxyadenosine + L-methionine + A + S-adenosyl-L-homocysteine + 2 H(+)</text>
        <dbReference type="Rhea" id="RHEA:37075"/>
        <dbReference type="Rhea" id="RHEA-COMP:10163"/>
        <dbReference type="Rhea" id="RHEA-COMP:11092"/>
        <dbReference type="Rhea" id="RHEA-COMP:14737"/>
        <dbReference type="Rhea" id="RHEA-COMP:14739"/>
        <dbReference type="ChEBI" id="CHEBI:13193"/>
        <dbReference type="ChEBI" id="CHEBI:15378"/>
        <dbReference type="ChEBI" id="CHEBI:17319"/>
        <dbReference type="ChEBI" id="CHEBI:17499"/>
        <dbReference type="ChEBI" id="CHEBI:29917"/>
        <dbReference type="ChEBI" id="CHEBI:57844"/>
        <dbReference type="ChEBI" id="CHEBI:57856"/>
        <dbReference type="ChEBI" id="CHEBI:59789"/>
        <dbReference type="ChEBI" id="CHEBI:64428"/>
        <dbReference type="ChEBI" id="CHEBI:74418"/>
        <dbReference type="ChEBI" id="CHEBI:74420"/>
        <dbReference type="EC" id="2.8.4.5"/>
    </reaction>
</comment>
<evidence type="ECO:0000256" key="6">
    <source>
        <dbReference type="ARBA" id="ARBA00022691"/>
    </source>
</evidence>
<comment type="caution">
    <text evidence="15">The sequence shown here is derived from an EMBL/GenBank/DDBJ whole genome shotgun (WGS) entry which is preliminary data.</text>
</comment>
<comment type="cofactor">
    <cofactor evidence="1">
        <name>[4Fe-4S] cluster</name>
        <dbReference type="ChEBI" id="CHEBI:49883"/>
    </cofactor>
</comment>
<dbReference type="PROSITE" id="PS51449">
    <property type="entry name" value="MTTASE_N"/>
    <property type="match status" value="1"/>
</dbReference>
<evidence type="ECO:0000259" key="12">
    <source>
        <dbReference type="PROSITE" id="PS50926"/>
    </source>
</evidence>
<dbReference type="PROSITE" id="PS51918">
    <property type="entry name" value="RADICAL_SAM"/>
    <property type="match status" value="1"/>
</dbReference>
<proteinExistence type="predicted"/>
<dbReference type="Gene3D" id="3.80.30.20">
    <property type="entry name" value="tm_1862 like domain"/>
    <property type="match status" value="1"/>
</dbReference>
<comment type="function">
    <text evidence="2">Catalyzes the methylthiolation of N6-threonylcarbamoyladenosine (t(6)A), leading to the formation of 2-methylthio-N6-threonylcarbamoyladenosine (ms(2)t(6)A) at position 37 in tRNAs that read codons beginning with adenine.</text>
</comment>
<accession>A0A235BP14</accession>
<dbReference type="Gene3D" id="3.40.50.12160">
    <property type="entry name" value="Methylthiotransferase, N-terminal domain"/>
    <property type="match status" value="1"/>
</dbReference>
<evidence type="ECO:0000256" key="7">
    <source>
        <dbReference type="ARBA" id="ARBA00022723"/>
    </source>
</evidence>
<evidence type="ECO:0000256" key="9">
    <source>
        <dbReference type="ARBA" id="ARBA00023014"/>
    </source>
</evidence>
<dbReference type="SFLD" id="SFLDG01061">
    <property type="entry name" value="methylthiotransferase"/>
    <property type="match status" value="1"/>
</dbReference>
<keyword evidence="8" id="KW-0408">Iron</keyword>
<dbReference type="GO" id="GO:0035598">
    <property type="term" value="F:tRNA (N(6)-L-threonylcarbamoyladenosine(37)-C(2))-methylthiotransferase activity"/>
    <property type="evidence" value="ECO:0007669"/>
    <property type="project" value="UniProtKB-EC"/>
</dbReference>
<evidence type="ECO:0000256" key="1">
    <source>
        <dbReference type="ARBA" id="ARBA00001966"/>
    </source>
</evidence>
<feature type="domain" description="TRAM" evidence="12">
    <location>
        <begin position="344"/>
        <end position="405"/>
    </location>
</feature>
<evidence type="ECO:0000313" key="15">
    <source>
        <dbReference type="EMBL" id="OYD14253.1"/>
    </source>
</evidence>
<evidence type="ECO:0000256" key="8">
    <source>
        <dbReference type="ARBA" id="ARBA00023004"/>
    </source>
</evidence>
<evidence type="ECO:0000259" key="13">
    <source>
        <dbReference type="PROSITE" id="PS51449"/>
    </source>
</evidence>
<dbReference type="InterPro" id="IPR005839">
    <property type="entry name" value="Methylthiotransferase"/>
</dbReference>
<feature type="domain" description="Radical SAM core" evidence="14">
    <location>
        <begin position="114"/>
        <end position="341"/>
    </location>
</feature>
<dbReference type="PROSITE" id="PS01278">
    <property type="entry name" value="MTTASE_RADICAL"/>
    <property type="match status" value="1"/>
</dbReference>
<dbReference type="InterPro" id="IPR006638">
    <property type="entry name" value="Elp3/MiaA/NifB-like_rSAM"/>
</dbReference>
<dbReference type="SUPFAM" id="SSF102114">
    <property type="entry name" value="Radical SAM enzymes"/>
    <property type="match status" value="1"/>
</dbReference>
<keyword evidence="9" id="KW-0411">Iron-sulfur</keyword>
<keyword evidence="5" id="KW-0808">Transferase</keyword>
<dbReference type="Proteomes" id="UP000215215">
    <property type="component" value="Unassembled WGS sequence"/>
</dbReference>
<dbReference type="GO" id="GO:0051539">
    <property type="term" value="F:4 iron, 4 sulfur cluster binding"/>
    <property type="evidence" value="ECO:0007669"/>
    <property type="project" value="UniProtKB-KW"/>
</dbReference>
<evidence type="ECO:0000259" key="14">
    <source>
        <dbReference type="PROSITE" id="PS51918"/>
    </source>
</evidence>
<gene>
    <name evidence="15" type="ORF">CH333_08495</name>
</gene>
<dbReference type="SFLD" id="SFLDG01082">
    <property type="entry name" value="B12-binding_domain_containing"/>
    <property type="match status" value="1"/>
</dbReference>
<dbReference type="SMART" id="SM00729">
    <property type="entry name" value="Elp3"/>
    <property type="match status" value="1"/>
</dbReference>
<dbReference type="PANTHER" id="PTHR11918">
    <property type="entry name" value="RADICAL SAM PROTEINS"/>
    <property type="match status" value="1"/>
</dbReference>
<reference evidence="15 16" key="1">
    <citation type="submission" date="2017-07" db="EMBL/GenBank/DDBJ databases">
        <title>Recovery of genomes from metagenomes via a dereplication, aggregation, and scoring strategy.</title>
        <authorList>
            <person name="Sieber C.M."/>
            <person name="Probst A.J."/>
            <person name="Sharrar A."/>
            <person name="Thomas B.C."/>
            <person name="Hess M."/>
            <person name="Tringe S.G."/>
            <person name="Banfield J.F."/>
        </authorList>
    </citation>
    <scope>NUCLEOTIDE SEQUENCE [LARGE SCALE GENOMIC DNA]</scope>
    <source>
        <strain evidence="15">JGI_Cruoil_03_44_89</strain>
    </source>
</reference>
<dbReference type="Pfam" id="PF00919">
    <property type="entry name" value="UPF0004"/>
    <property type="match status" value="1"/>
</dbReference>
<evidence type="ECO:0000256" key="2">
    <source>
        <dbReference type="ARBA" id="ARBA00002399"/>
    </source>
</evidence>
<dbReference type="SFLD" id="SFLDS00029">
    <property type="entry name" value="Radical_SAM"/>
    <property type="match status" value="1"/>
</dbReference>
<dbReference type="InterPro" id="IPR002792">
    <property type="entry name" value="TRAM_dom"/>
</dbReference>